<dbReference type="Proteomes" id="UP000264980">
    <property type="component" value="Chromosome"/>
</dbReference>
<evidence type="ECO:0000313" key="2">
    <source>
        <dbReference type="EMBL" id="AXF76610.1"/>
    </source>
</evidence>
<sequence length="144" mass="16534">MISFFKSKSEETKRNELNKEIEILQKYVRQLHSTLSDKEYEAQNNLGIISEKYKIPLSKAATHPELQHLLSELVLIRQYAHYNTELLIQKKHELYLLINGGVESAPSLNAHSWLTEIVLPVAGEQVKTEIAEYAEKLVNNTITC</sequence>
<evidence type="ECO:0000313" key="3">
    <source>
        <dbReference type="Proteomes" id="UP000264980"/>
    </source>
</evidence>
<dbReference type="AlphaFoldDB" id="A0A345CT43"/>
<organism evidence="2 3">
    <name type="scientific">Erwinia tracheiphila</name>
    <dbReference type="NCBI Taxonomy" id="65700"/>
    <lineage>
        <taxon>Bacteria</taxon>
        <taxon>Pseudomonadati</taxon>
        <taxon>Pseudomonadota</taxon>
        <taxon>Gammaproteobacteria</taxon>
        <taxon>Enterobacterales</taxon>
        <taxon>Erwiniaceae</taxon>
        <taxon>Erwinia</taxon>
    </lineage>
</organism>
<reference evidence="3" key="1">
    <citation type="submission" date="2016-01" db="EMBL/GenBank/DDBJ databases">
        <authorList>
            <person name="Shapiro L."/>
        </authorList>
    </citation>
    <scope>NUCLEOTIDE SEQUENCE [LARGE SCALE GENOMIC DNA]</scope>
    <source>
        <strain evidence="3">MDcuke</strain>
    </source>
</reference>
<name>A0A345CT43_9GAMM</name>
<evidence type="ECO:0000256" key="1">
    <source>
        <dbReference type="SAM" id="Coils"/>
    </source>
</evidence>
<proteinExistence type="predicted"/>
<gene>
    <name evidence="2" type="ORF">AV903_12105</name>
</gene>
<keyword evidence="1" id="KW-0175">Coiled coil</keyword>
<dbReference type="EMBL" id="CP013970">
    <property type="protein sequence ID" value="AXF76610.1"/>
    <property type="molecule type" value="Genomic_DNA"/>
</dbReference>
<dbReference type="RefSeq" id="WP_233480273.1">
    <property type="nucleotide sequence ID" value="NZ_CP013970.1"/>
</dbReference>
<accession>A0A345CT43</accession>
<protein>
    <submittedName>
        <fullName evidence="2">Uncharacterized protein</fullName>
    </submittedName>
</protein>
<feature type="coiled-coil region" evidence="1">
    <location>
        <begin position="7"/>
        <end position="34"/>
    </location>
</feature>